<evidence type="ECO:0000313" key="4">
    <source>
        <dbReference type="Proteomes" id="UP001589718"/>
    </source>
</evidence>
<evidence type="ECO:0000256" key="1">
    <source>
        <dbReference type="SAM" id="MobiDB-lite"/>
    </source>
</evidence>
<name>A0ABV5PCW8_STRCM</name>
<evidence type="ECO:0000256" key="2">
    <source>
        <dbReference type="SAM" id="SignalP"/>
    </source>
</evidence>
<dbReference type="EMBL" id="JBHMCR010000006">
    <property type="protein sequence ID" value="MFB9521050.1"/>
    <property type="molecule type" value="Genomic_DNA"/>
</dbReference>
<feature type="chain" id="PRO_5046240422" evidence="2">
    <location>
        <begin position="40"/>
        <end position="90"/>
    </location>
</feature>
<dbReference type="Proteomes" id="UP001589718">
    <property type="component" value="Unassembled WGS sequence"/>
</dbReference>
<gene>
    <name evidence="3" type="ORF">ACFFTU_13930</name>
</gene>
<dbReference type="RefSeq" id="WP_345223149.1">
    <property type="nucleotide sequence ID" value="NZ_BAAAXE010000013.1"/>
</dbReference>
<sequence length="90" mass="9176">MTRHRRPLPVTTAAVARRARTRVAVALFGVSALAATVLAAVVEPAAPPAPDRAPEVTADRGPAVTSDRGPAVTSDRVPAVTSGLAQVSEK</sequence>
<protein>
    <submittedName>
        <fullName evidence="3">Uncharacterized protein</fullName>
    </submittedName>
</protein>
<accession>A0ABV5PCW8</accession>
<feature type="signal peptide" evidence="2">
    <location>
        <begin position="1"/>
        <end position="39"/>
    </location>
</feature>
<organism evidence="3 4">
    <name type="scientific">Streptomyces cremeus</name>
    <dbReference type="NCBI Taxonomy" id="66881"/>
    <lineage>
        <taxon>Bacteria</taxon>
        <taxon>Bacillati</taxon>
        <taxon>Actinomycetota</taxon>
        <taxon>Actinomycetes</taxon>
        <taxon>Kitasatosporales</taxon>
        <taxon>Streptomycetaceae</taxon>
        <taxon>Streptomyces</taxon>
    </lineage>
</organism>
<proteinExistence type="predicted"/>
<keyword evidence="4" id="KW-1185">Reference proteome</keyword>
<keyword evidence="2" id="KW-0732">Signal</keyword>
<comment type="caution">
    <text evidence="3">The sequence shown here is derived from an EMBL/GenBank/DDBJ whole genome shotgun (WGS) entry which is preliminary data.</text>
</comment>
<feature type="region of interest" description="Disordered" evidence="1">
    <location>
        <begin position="45"/>
        <end position="90"/>
    </location>
</feature>
<reference evidence="3 4" key="1">
    <citation type="submission" date="2024-09" db="EMBL/GenBank/DDBJ databases">
        <authorList>
            <person name="Sun Q."/>
            <person name="Mori K."/>
        </authorList>
    </citation>
    <scope>NUCLEOTIDE SEQUENCE [LARGE SCALE GENOMIC DNA]</scope>
    <source>
        <strain evidence="3 4">JCM 4362</strain>
    </source>
</reference>
<evidence type="ECO:0000313" key="3">
    <source>
        <dbReference type="EMBL" id="MFB9521050.1"/>
    </source>
</evidence>